<dbReference type="PATRIC" id="fig|1359164.3.peg.419"/>
<accession>A0A0F3N152</accession>
<keyword evidence="1" id="KW-0548">Nucleotidyltransferase</keyword>
<dbReference type="Proteomes" id="UP000033556">
    <property type="component" value="Unassembled WGS sequence"/>
</dbReference>
<dbReference type="GO" id="GO:1990817">
    <property type="term" value="F:poly(A) RNA polymerase activity"/>
    <property type="evidence" value="ECO:0007669"/>
    <property type="project" value="UniProtKB-EC"/>
</dbReference>
<evidence type="ECO:0000313" key="1">
    <source>
        <dbReference type="EMBL" id="KJV61417.1"/>
    </source>
</evidence>
<keyword evidence="1" id="KW-0808">Transferase</keyword>
<keyword evidence="2" id="KW-1185">Reference proteome</keyword>
<name>A0A0F3N152_RICAM</name>
<organism evidence="1 2">
    <name type="scientific">Rickettsia amblyommatis str. Ac/Pa</name>
    <dbReference type="NCBI Taxonomy" id="1359164"/>
    <lineage>
        <taxon>Bacteria</taxon>
        <taxon>Pseudomonadati</taxon>
        <taxon>Pseudomonadota</taxon>
        <taxon>Alphaproteobacteria</taxon>
        <taxon>Rickettsiales</taxon>
        <taxon>Rickettsiaceae</taxon>
        <taxon>Rickettsieae</taxon>
        <taxon>Rickettsia</taxon>
        <taxon>spotted fever group</taxon>
    </lineage>
</organism>
<comment type="caution">
    <text evidence="1">The sequence shown here is derived from an EMBL/GenBank/DDBJ whole genome shotgun (WGS) entry which is preliminary data.</text>
</comment>
<proteinExistence type="predicted"/>
<reference evidence="1 2" key="1">
    <citation type="submission" date="2015-01" db="EMBL/GenBank/DDBJ databases">
        <title>Genome Sequencing of Rickettsiales.</title>
        <authorList>
            <person name="Daugherty S.C."/>
            <person name="Su Q."/>
            <person name="Abolude K."/>
            <person name="Beier-Sexton M."/>
            <person name="Carlyon J.A."/>
            <person name="Carter R."/>
            <person name="Day N.P."/>
            <person name="Dumler S.J."/>
            <person name="Dyachenko V."/>
            <person name="Godinez A."/>
            <person name="Kurtti T.J."/>
            <person name="Lichay M."/>
            <person name="Mullins K.E."/>
            <person name="Ott S."/>
            <person name="Pappas-Brown V."/>
            <person name="Paris D.H."/>
            <person name="Patel P."/>
            <person name="Richards A.L."/>
            <person name="Sadzewicz L."/>
            <person name="Sears K."/>
            <person name="Seidman D."/>
            <person name="Sengamalay N."/>
            <person name="Stenos J."/>
            <person name="Tallon L.J."/>
            <person name="Vincent G."/>
            <person name="Fraser C.M."/>
            <person name="Munderloh U."/>
            <person name="Dunning-Hotopp J.C."/>
        </authorList>
    </citation>
    <scope>NUCLEOTIDE SEQUENCE [LARGE SCALE GENOMIC DNA]</scope>
    <source>
        <strain evidence="1 2">Ac/Pa</strain>
    </source>
</reference>
<dbReference type="AlphaFoldDB" id="A0A0F3N152"/>
<gene>
    <name evidence="1" type="primary">pcnB</name>
    <name evidence="1" type="ORF">APHACPA_0423</name>
</gene>
<evidence type="ECO:0000313" key="2">
    <source>
        <dbReference type="Proteomes" id="UP000033556"/>
    </source>
</evidence>
<dbReference type="EMBL" id="LANR01000001">
    <property type="protein sequence ID" value="KJV61417.1"/>
    <property type="molecule type" value="Genomic_DNA"/>
</dbReference>
<sequence>MLNMNVEKKEIGAKLEYLKNFWIEQDFKPSKLELLEKL</sequence>
<dbReference type="EC" id="2.7.7.19" evidence="1"/>
<protein>
    <submittedName>
        <fullName evidence="1">Poly(A) polymerase domain protein</fullName>
        <ecNumber evidence="1">2.7.7.19</ecNumber>
    </submittedName>
</protein>